<dbReference type="EMBL" id="JBHMBS010000001">
    <property type="protein sequence ID" value="MFB9674490.1"/>
    <property type="molecule type" value="Genomic_DNA"/>
</dbReference>
<organism evidence="3 4">
    <name type="scientific">Streptosporangium vulgare</name>
    <dbReference type="NCBI Taxonomy" id="46190"/>
    <lineage>
        <taxon>Bacteria</taxon>
        <taxon>Bacillati</taxon>
        <taxon>Actinomycetota</taxon>
        <taxon>Actinomycetes</taxon>
        <taxon>Streptosporangiales</taxon>
        <taxon>Streptosporangiaceae</taxon>
        <taxon>Streptosporangium</taxon>
    </lineage>
</organism>
<accession>A0ABV5T7T7</accession>
<reference evidence="3 4" key="1">
    <citation type="submission" date="2024-09" db="EMBL/GenBank/DDBJ databases">
        <authorList>
            <person name="Sun Q."/>
            <person name="Mori K."/>
        </authorList>
    </citation>
    <scope>NUCLEOTIDE SEQUENCE [LARGE SCALE GENOMIC DNA]</scope>
    <source>
        <strain evidence="3 4">JCM 3028</strain>
    </source>
</reference>
<dbReference type="Proteomes" id="UP001589610">
    <property type="component" value="Unassembled WGS sequence"/>
</dbReference>
<proteinExistence type="predicted"/>
<comment type="caution">
    <text evidence="3">The sequence shown here is derived from an EMBL/GenBank/DDBJ whole genome shotgun (WGS) entry which is preliminary data.</text>
</comment>
<name>A0ABV5T7T7_9ACTN</name>
<dbReference type="InterPro" id="IPR000835">
    <property type="entry name" value="HTH_MarR-typ"/>
</dbReference>
<keyword evidence="4" id="KW-1185">Reference proteome</keyword>
<dbReference type="Gene3D" id="1.10.10.10">
    <property type="entry name" value="Winged helix-like DNA-binding domain superfamily/Winged helix DNA-binding domain"/>
    <property type="match status" value="1"/>
</dbReference>
<dbReference type="PANTHER" id="PTHR33164:SF99">
    <property type="entry name" value="MARR FAMILY REGULATORY PROTEIN"/>
    <property type="match status" value="1"/>
</dbReference>
<dbReference type="InterPro" id="IPR036390">
    <property type="entry name" value="WH_DNA-bd_sf"/>
</dbReference>
<dbReference type="SUPFAM" id="SSF46785">
    <property type="entry name" value="Winged helix' DNA-binding domain"/>
    <property type="match status" value="1"/>
</dbReference>
<dbReference type="InterPro" id="IPR036388">
    <property type="entry name" value="WH-like_DNA-bd_sf"/>
</dbReference>
<sequence length="189" mass="20931">MTLKQAPPGGRGGRPGDGSAAVAATRAANESGERPVSDQEPRWLSSIEQRAWRAHLAVHKLLDHRLDRELQPFGLSVNDYEILVNLSETPGHRMRMSDLADATIQSRSRLSHQISRMETAGLVARETCADDRRGTFAVLTEHGWATIQKVAPHHVAGVRRHFIDLLTDDQLIELEAAYAPVVDHLKGIR</sequence>
<feature type="domain" description="HTH marR-type" evidence="2">
    <location>
        <begin position="48"/>
        <end position="183"/>
    </location>
</feature>
<evidence type="ECO:0000256" key="1">
    <source>
        <dbReference type="SAM" id="MobiDB-lite"/>
    </source>
</evidence>
<dbReference type="RefSeq" id="WP_386153963.1">
    <property type="nucleotide sequence ID" value="NZ_JBHMBS010000001.1"/>
</dbReference>
<feature type="compositionally biased region" description="Basic and acidic residues" evidence="1">
    <location>
        <begin position="31"/>
        <end position="41"/>
    </location>
</feature>
<dbReference type="PANTHER" id="PTHR33164">
    <property type="entry name" value="TRANSCRIPTIONAL REGULATOR, MARR FAMILY"/>
    <property type="match status" value="1"/>
</dbReference>
<protein>
    <submittedName>
        <fullName evidence="3">MarR family winged helix-turn-helix transcriptional regulator</fullName>
    </submittedName>
</protein>
<evidence type="ECO:0000313" key="3">
    <source>
        <dbReference type="EMBL" id="MFB9674490.1"/>
    </source>
</evidence>
<dbReference type="Pfam" id="PF12802">
    <property type="entry name" value="MarR_2"/>
    <property type="match status" value="1"/>
</dbReference>
<evidence type="ECO:0000259" key="2">
    <source>
        <dbReference type="PROSITE" id="PS50995"/>
    </source>
</evidence>
<gene>
    <name evidence="3" type="ORF">ACFFRH_03230</name>
</gene>
<feature type="region of interest" description="Disordered" evidence="1">
    <location>
        <begin position="1"/>
        <end position="42"/>
    </location>
</feature>
<evidence type="ECO:0000313" key="4">
    <source>
        <dbReference type="Proteomes" id="UP001589610"/>
    </source>
</evidence>
<dbReference type="SMART" id="SM00347">
    <property type="entry name" value="HTH_MARR"/>
    <property type="match status" value="1"/>
</dbReference>
<dbReference type="InterPro" id="IPR039422">
    <property type="entry name" value="MarR/SlyA-like"/>
</dbReference>
<dbReference type="PROSITE" id="PS50995">
    <property type="entry name" value="HTH_MARR_2"/>
    <property type="match status" value="1"/>
</dbReference>